<name>A0A0K8TU96_CONLV</name>
<feature type="chain" id="PRO_5005520283" evidence="1">
    <location>
        <begin position="23"/>
        <end position="89"/>
    </location>
</feature>
<dbReference type="EMBL" id="GCVH01000060">
    <property type="protein sequence ID" value="JAI17833.1"/>
    <property type="molecule type" value="Transcribed_RNA"/>
</dbReference>
<evidence type="ECO:0000313" key="2">
    <source>
        <dbReference type="EMBL" id="JAI17833.1"/>
    </source>
</evidence>
<evidence type="ECO:0000256" key="1">
    <source>
        <dbReference type="SAM" id="SignalP"/>
    </source>
</evidence>
<accession>A0A0K8TU96</accession>
<organism evidence="2">
    <name type="scientific">Conus lenavati</name>
    <name type="common">Cone snail</name>
    <dbReference type="NCBI Taxonomy" id="1519839"/>
    <lineage>
        <taxon>Eukaryota</taxon>
        <taxon>Metazoa</taxon>
        <taxon>Spiralia</taxon>
        <taxon>Lophotrochozoa</taxon>
        <taxon>Mollusca</taxon>
        <taxon>Gastropoda</taxon>
        <taxon>Caenogastropoda</taxon>
        <taxon>Neogastropoda</taxon>
        <taxon>Conoidea</taxon>
        <taxon>Conidae</taxon>
        <taxon>Conus</taxon>
        <taxon>Splinoconus</taxon>
    </lineage>
</organism>
<proteinExistence type="predicted"/>
<reference evidence="2" key="1">
    <citation type="submission" date="2015-04" db="EMBL/GenBank/DDBJ databases">
        <authorList>
            <person name="Syromyatnikov M.Y."/>
            <person name="Popov V.N."/>
        </authorList>
    </citation>
    <scope>NUCLEOTIDE SEQUENCE</scope>
    <source>
        <tissue evidence="2">Venom duct</tissue>
    </source>
</reference>
<keyword evidence="1" id="KW-0732">Signal</keyword>
<sequence length="89" mass="9955">MSTLGTVLLMFLLLLPLATCDAAGRTIQGHGQPREVDSALIHYLRGHKHQGRSAEKRCSTKKCDTLCCQRSDCECKNDVRLDRGKYCKC</sequence>
<feature type="signal peptide" evidence="1">
    <location>
        <begin position="1"/>
        <end position="22"/>
    </location>
</feature>
<dbReference type="AlphaFoldDB" id="A0A0K8TU96"/>
<protein>
    <submittedName>
        <fullName evidence="2">Conopeptide</fullName>
    </submittedName>
</protein>